<proteinExistence type="predicted"/>
<dbReference type="InterPro" id="IPR018649">
    <property type="entry name" value="SHOCT"/>
</dbReference>
<keyword evidence="3 6" id="KW-0812">Transmembrane</keyword>
<evidence type="ECO:0000259" key="7">
    <source>
        <dbReference type="Pfam" id="PF04024"/>
    </source>
</evidence>
<dbReference type="EMBL" id="JACOFV010000001">
    <property type="protein sequence ID" value="MBC3860789.1"/>
    <property type="molecule type" value="Genomic_DNA"/>
</dbReference>
<accession>A0A923KN34</accession>
<dbReference type="InterPro" id="IPR052027">
    <property type="entry name" value="PspC"/>
</dbReference>
<protein>
    <submittedName>
        <fullName evidence="9">PspC domain-containing protein</fullName>
    </submittedName>
</protein>
<feature type="domain" description="SHOCT" evidence="8">
    <location>
        <begin position="5"/>
        <end position="32"/>
    </location>
</feature>
<dbReference type="GO" id="GO:0005886">
    <property type="term" value="C:plasma membrane"/>
    <property type="evidence" value="ECO:0007669"/>
    <property type="project" value="UniProtKB-SubCell"/>
</dbReference>
<evidence type="ECO:0000256" key="6">
    <source>
        <dbReference type="SAM" id="Phobius"/>
    </source>
</evidence>
<dbReference type="Pfam" id="PF04024">
    <property type="entry name" value="PspC"/>
    <property type="match status" value="1"/>
</dbReference>
<evidence type="ECO:0000256" key="5">
    <source>
        <dbReference type="ARBA" id="ARBA00023136"/>
    </source>
</evidence>
<gene>
    <name evidence="9" type="ORF">H8K32_01655</name>
</gene>
<dbReference type="PANTHER" id="PTHR33885:SF3">
    <property type="entry name" value="PHAGE SHOCK PROTEIN C"/>
    <property type="match status" value="1"/>
</dbReference>
<comment type="subcellular location">
    <subcellularLocation>
        <location evidence="1">Cell membrane</location>
        <topology evidence="1">Single-pass membrane protein</topology>
    </subcellularLocation>
</comment>
<dbReference type="RefSeq" id="WP_186910715.1">
    <property type="nucleotide sequence ID" value="NZ_JACOFV010000001.1"/>
</dbReference>
<keyword evidence="4 6" id="KW-1133">Transmembrane helix</keyword>
<feature type="transmembrane region" description="Helical" evidence="6">
    <location>
        <begin position="91"/>
        <end position="118"/>
    </location>
</feature>
<keyword evidence="5 6" id="KW-0472">Membrane</keyword>
<organism evidence="9 10">
    <name type="scientific">Undibacterium jejuense</name>
    <dbReference type="NCBI Taxonomy" id="1344949"/>
    <lineage>
        <taxon>Bacteria</taxon>
        <taxon>Pseudomonadati</taxon>
        <taxon>Pseudomonadota</taxon>
        <taxon>Betaproteobacteria</taxon>
        <taxon>Burkholderiales</taxon>
        <taxon>Oxalobacteraceae</taxon>
        <taxon>Undibacterium</taxon>
    </lineage>
</organism>
<dbReference type="InterPro" id="IPR007168">
    <property type="entry name" value="Phageshock_PspC_N"/>
</dbReference>
<evidence type="ECO:0000313" key="9">
    <source>
        <dbReference type="EMBL" id="MBC3860789.1"/>
    </source>
</evidence>
<keyword evidence="2" id="KW-1003">Cell membrane</keyword>
<sequence>MNIADEIQRLHELHQSGALSDAEFAQAKAKLLEKVGSGTSSNQSESSFKSASFSGADDALNQLNRFRRSTSDKWLGGICGGLGKFTGLDSWIWRLIFVFFAMFVGSGVLAYLLAWIFVPEEE</sequence>
<dbReference type="Pfam" id="PF09851">
    <property type="entry name" value="SHOCT"/>
    <property type="match status" value="1"/>
</dbReference>
<keyword evidence="10" id="KW-1185">Reference proteome</keyword>
<dbReference type="PANTHER" id="PTHR33885">
    <property type="entry name" value="PHAGE SHOCK PROTEIN C"/>
    <property type="match status" value="1"/>
</dbReference>
<comment type="caution">
    <text evidence="9">The sequence shown here is derived from an EMBL/GenBank/DDBJ whole genome shotgun (WGS) entry which is preliminary data.</text>
</comment>
<evidence type="ECO:0000256" key="1">
    <source>
        <dbReference type="ARBA" id="ARBA00004162"/>
    </source>
</evidence>
<evidence type="ECO:0000256" key="2">
    <source>
        <dbReference type="ARBA" id="ARBA00022475"/>
    </source>
</evidence>
<evidence type="ECO:0000256" key="3">
    <source>
        <dbReference type="ARBA" id="ARBA00022692"/>
    </source>
</evidence>
<evidence type="ECO:0000256" key="4">
    <source>
        <dbReference type="ARBA" id="ARBA00022989"/>
    </source>
</evidence>
<evidence type="ECO:0000313" key="10">
    <source>
        <dbReference type="Proteomes" id="UP000634011"/>
    </source>
</evidence>
<feature type="domain" description="Phage shock protein PspC N-terminal" evidence="7">
    <location>
        <begin position="65"/>
        <end position="121"/>
    </location>
</feature>
<reference evidence="9" key="1">
    <citation type="submission" date="2020-08" db="EMBL/GenBank/DDBJ databases">
        <title>Novel species isolated from subtropical streams in China.</title>
        <authorList>
            <person name="Lu H."/>
        </authorList>
    </citation>
    <scope>NUCLEOTIDE SEQUENCE</scope>
    <source>
        <strain evidence="9">KACC 12607</strain>
    </source>
</reference>
<evidence type="ECO:0000259" key="8">
    <source>
        <dbReference type="Pfam" id="PF09851"/>
    </source>
</evidence>
<dbReference type="Proteomes" id="UP000634011">
    <property type="component" value="Unassembled WGS sequence"/>
</dbReference>
<dbReference type="AlphaFoldDB" id="A0A923KN34"/>
<name>A0A923KN34_9BURK</name>